<organism evidence="1">
    <name type="scientific">Trepomonas sp. PC1</name>
    <dbReference type="NCBI Taxonomy" id="1076344"/>
    <lineage>
        <taxon>Eukaryota</taxon>
        <taxon>Metamonada</taxon>
        <taxon>Diplomonadida</taxon>
        <taxon>Hexamitidae</taxon>
        <taxon>Hexamitinae</taxon>
        <taxon>Trepomonas</taxon>
    </lineage>
</organism>
<dbReference type="InterPro" id="IPR032675">
    <property type="entry name" value="LRR_dom_sf"/>
</dbReference>
<evidence type="ECO:0000313" key="1">
    <source>
        <dbReference type="EMBL" id="JAP90578.1"/>
    </source>
</evidence>
<protein>
    <submittedName>
        <fullName evidence="1">Leucine rich repeats-containing protein</fullName>
    </submittedName>
</protein>
<dbReference type="AlphaFoldDB" id="A0A146K292"/>
<reference evidence="1" key="1">
    <citation type="submission" date="2015-07" db="EMBL/GenBank/DDBJ databases">
        <title>Adaptation to a free-living lifestyle via gene acquisitions in the diplomonad Trepomonas sp. PC1.</title>
        <authorList>
            <person name="Xu F."/>
            <person name="Jerlstrom-Hultqvist J."/>
            <person name="Kolisko M."/>
            <person name="Simpson A.G.B."/>
            <person name="Roger A.J."/>
            <person name="Svard S.G."/>
            <person name="Andersson J.O."/>
        </authorList>
    </citation>
    <scope>NUCLEOTIDE SEQUENCE</scope>
    <source>
        <strain evidence="1">PC1</strain>
    </source>
</reference>
<dbReference type="EMBL" id="GDID01006028">
    <property type="protein sequence ID" value="JAP90578.1"/>
    <property type="molecule type" value="Transcribed_RNA"/>
</dbReference>
<accession>A0A146K292</accession>
<feature type="non-terminal residue" evidence="1">
    <location>
        <position position="148"/>
    </location>
</feature>
<gene>
    <name evidence="1" type="ORF">TPC1_20123</name>
</gene>
<dbReference type="InterPro" id="IPR026906">
    <property type="entry name" value="LRR_5"/>
</dbReference>
<proteinExistence type="predicted"/>
<dbReference type="Pfam" id="PF13306">
    <property type="entry name" value="LRR_5"/>
    <property type="match status" value="1"/>
</dbReference>
<feature type="non-terminal residue" evidence="1">
    <location>
        <position position="1"/>
    </location>
</feature>
<sequence>IKNTLVITHQRVNSSNFENIDKSRVFNVIAPFLEEICNETFERWRFRFFYAPKIRIIGNSAFYECRNLYQIVGNNIEVIADNAFDACFSFNKINCWNVKFFGHSALESCALRHIRNNECLQLNNVFDENDQLEIIEFNKIDSFDCDQI</sequence>
<name>A0A146K292_9EUKA</name>
<dbReference type="Gene3D" id="3.80.10.10">
    <property type="entry name" value="Ribonuclease Inhibitor"/>
    <property type="match status" value="1"/>
</dbReference>